<sequence>MGMVDEIKISKAIVEKYSAKLMDVLESDVAIVGGGPSGLVSAYYLGDMGFKTVLFEKKLSLGGGIWGGGMMFNKVVVQEEATGILDDLGIGYENYDEKHYVVDAIELAGGLIYNASKKAKVFNLINVEDVMVKNGRVAGLVINYTPVEMSNLHIDPITVSTKAVIDATGHDASVCSILARKGGDLELKGEKYMDAPLGERGVVDNTSEVFPGLFVAGMTVAAVYGHPRMGPIFGGMLLSGKRVAELVGSKLK</sequence>
<dbReference type="KEGG" id="ast:Asulf_00980"/>
<feature type="binding site" description="in other chain" evidence="6">
    <location>
        <position position="170"/>
    </location>
    <ligand>
        <name>Fe cation</name>
        <dbReference type="ChEBI" id="CHEBI:24875"/>
        <note>ligand shared between two adjacent protomers</note>
    </ligand>
</feature>
<dbReference type="STRING" id="387631.Asulf_00980"/>
<dbReference type="PRINTS" id="PR00411">
    <property type="entry name" value="PNDRDTASEI"/>
</dbReference>
<organism evidence="7 8">
    <name type="scientific">Archaeoglobus sulfaticallidus PM70-1</name>
    <dbReference type="NCBI Taxonomy" id="387631"/>
    <lineage>
        <taxon>Archaea</taxon>
        <taxon>Methanobacteriati</taxon>
        <taxon>Methanobacteriota</taxon>
        <taxon>Archaeoglobi</taxon>
        <taxon>Archaeoglobales</taxon>
        <taxon>Archaeoglobaceae</taxon>
        <taxon>Archaeoglobus</taxon>
    </lineage>
</organism>
<comment type="similarity">
    <text evidence="6">Belongs to the THI4 family.</text>
</comment>
<dbReference type="HAMAP" id="MF_00304">
    <property type="entry name" value="Thi4"/>
    <property type="match status" value="1"/>
</dbReference>
<dbReference type="SUPFAM" id="SSF51905">
    <property type="entry name" value="FAD/NAD(P)-binding domain"/>
    <property type="match status" value="1"/>
</dbReference>
<dbReference type="Gene3D" id="3.50.50.60">
    <property type="entry name" value="FAD/NAD(P)-binding domain"/>
    <property type="match status" value="1"/>
</dbReference>
<comment type="caution">
    <text evidence="6">Lacks conserved residue(s) required for the propagation of feature annotation.</text>
</comment>
<keyword evidence="4 6" id="KW-0408">Iron</keyword>
<dbReference type="HOGENOM" id="CLU_053727_2_0_2"/>
<comment type="subunit">
    <text evidence="6">Homooctamer; tetramer of dimers.</text>
</comment>
<dbReference type="UniPathway" id="UPA00060"/>
<evidence type="ECO:0000256" key="5">
    <source>
        <dbReference type="ARBA" id="ARBA00023027"/>
    </source>
</evidence>
<evidence type="ECO:0000256" key="6">
    <source>
        <dbReference type="HAMAP-Rule" id="MF_00304"/>
    </source>
</evidence>
<dbReference type="NCBIfam" id="TIGR00292">
    <property type="entry name" value="sulfide-dependent adenosine diphosphate thiazole synthase"/>
    <property type="match status" value="1"/>
</dbReference>
<protein>
    <recommendedName>
        <fullName evidence="6">Thiamine thiazole synthase</fullName>
        <ecNumber evidence="6">2.4.2.59</ecNumber>
    </recommendedName>
</protein>
<dbReference type="GO" id="GO:0009228">
    <property type="term" value="P:thiamine biosynthetic process"/>
    <property type="evidence" value="ECO:0007669"/>
    <property type="project" value="UniProtKB-KW"/>
</dbReference>
<dbReference type="GO" id="GO:0016763">
    <property type="term" value="F:pentosyltransferase activity"/>
    <property type="evidence" value="ECO:0007669"/>
    <property type="project" value="UniProtKB-UniRule"/>
</dbReference>
<dbReference type="Pfam" id="PF01946">
    <property type="entry name" value="Thi4"/>
    <property type="match status" value="1"/>
</dbReference>
<evidence type="ECO:0000256" key="4">
    <source>
        <dbReference type="ARBA" id="ARBA00023004"/>
    </source>
</evidence>
<dbReference type="InterPro" id="IPR002922">
    <property type="entry name" value="Thi4_fam"/>
</dbReference>
<name>N0BBL0_9EURY</name>
<evidence type="ECO:0000313" key="7">
    <source>
        <dbReference type="EMBL" id="AGK60984.1"/>
    </source>
</evidence>
<dbReference type="EC" id="2.4.2.59" evidence="6"/>
<comment type="pathway">
    <text evidence="6">Cofactor biosynthesis; thiamine diphosphate biosynthesis.</text>
</comment>
<feature type="binding site" description="in other chain" evidence="6">
    <location>
        <position position="64"/>
    </location>
    <ligand>
        <name>NAD(+)</name>
        <dbReference type="ChEBI" id="CHEBI:57540"/>
        <note>ligand shared between two adjacent protomers</note>
    </ligand>
</feature>
<accession>N0BBL0</accession>
<comment type="catalytic activity">
    <reaction evidence="6">
        <text>hydrogen sulfide + glycine + NAD(+) = ADP-5-ethyl-4-methylthiazole-2-carboxylate + nicotinamide + 3 H2O + H(+)</text>
        <dbReference type="Rhea" id="RHEA:55704"/>
        <dbReference type="ChEBI" id="CHEBI:15377"/>
        <dbReference type="ChEBI" id="CHEBI:15378"/>
        <dbReference type="ChEBI" id="CHEBI:17154"/>
        <dbReference type="ChEBI" id="CHEBI:29919"/>
        <dbReference type="ChEBI" id="CHEBI:57305"/>
        <dbReference type="ChEBI" id="CHEBI:57540"/>
        <dbReference type="ChEBI" id="CHEBI:139151"/>
        <dbReference type="EC" id="2.4.2.59"/>
    </reaction>
</comment>
<feature type="binding site" evidence="6">
    <location>
        <position position="155"/>
    </location>
    <ligand>
        <name>Fe cation</name>
        <dbReference type="ChEBI" id="CHEBI:24875"/>
        <note>ligand shared between two adjacent protomers</note>
    </ligand>
</feature>
<dbReference type="EMBL" id="CP005290">
    <property type="protein sequence ID" value="AGK60984.1"/>
    <property type="molecule type" value="Genomic_DNA"/>
</dbReference>
<keyword evidence="3 6" id="KW-0784">Thiamine biosynthesis</keyword>
<evidence type="ECO:0000256" key="3">
    <source>
        <dbReference type="ARBA" id="ARBA00022977"/>
    </source>
</evidence>
<evidence type="ECO:0000256" key="2">
    <source>
        <dbReference type="ARBA" id="ARBA00022723"/>
    </source>
</evidence>
<dbReference type="InterPro" id="IPR022828">
    <property type="entry name" value="Thi4_prok"/>
</dbReference>
<evidence type="ECO:0000256" key="1">
    <source>
        <dbReference type="ARBA" id="ARBA00022679"/>
    </source>
</evidence>
<dbReference type="GO" id="GO:0005506">
    <property type="term" value="F:iron ion binding"/>
    <property type="evidence" value="ECO:0007669"/>
    <property type="project" value="UniProtKB-UniRule"/>
</dbReference>
<dbReference type="PANTHER" id="PTHR43422:SF3">
    <property type="entry name" value="THIAMINE THIAZOLE SYNTHASE"/>
    <property type="match status" value="1"/>
</dbReference>
<feature type="binding site" description="in other chain" evidence="6">
    <location>
        <position position="127"/>
    </location>
    <ligand>
        <name>NAD(+)</name>
        <dbReference type="ChEBI" id="CHEBI:57540"/>
        <note>ligand shared between two adjacent protomers</note>
    </ligand>
</feature>
<keyword evidence="2 6" id="KW-0479">Metal-binding</keyword>
<dbReference type="GO" id="GO:0052837">
    <property type="term" value="P:thiazole biosynthetic process"/>
    <property type="evidence" value="ECO:0007669"/>
    <property type="project" value="UniProtKB-UniRule"/>
</dbReference>
<dbReference type="Proteomes" id="UP000013307">
    <property type="component" value="Chromosome"/>
</dbReference>
<proteinExistence type="inferred from homology"/>
<comment type="function">
    <text evidence="6">Involved in the biosynthesis of the thiazole moiety of thiamine. Catalyzes the conversion of NAD and glycine to adenosine diphosphate 5-(2-hydroxyethyl)-4-methylthiazole-2-carboxylate (ADT), an adenylated thiazole intermediate, using free sulfide as a source of sulfur.</text>
</comment>
<dbReference type="PANTHER" id="PTHR43422">
    <property type="entry name" value="THIAMINE THIAZOLE SYNTHASE"/>
    <property type="match status" value="1"/>
</dbReference>
<feature type="binding site" description="in other chain" evidence="6">
    <location>
        <begin position="56"/>
        <end position="57"/>
    </location>
    <ligand>
        <name>NAD(+)</name>
        <dbReference type="ChEBI" id="CHEBI:57540"/>
        <note>ligand shared between two adjacent protomers</note>
    </ligand>
</feature>
<evidence type="ECO:0000313" key="8">
    <source>
        <dbReference type="Proteomes" id="UP000013307"/>
    </source>
</evidence>
<feature type="binding site" description="in other chain" evidence="6">
    <location>
        <position position="173"/>
    </location>
    <ligand>
        <name>NAD(+)</name>
        <dbReference type="ChEBI" id="CHEBI:57540"/>
        <note>ligand shared between two adjacent protomers</note>
    </ligand>
</feature>
<keyword evidence="8" id="KW-1185">Reference proteome</keyword>
<feature type="binding site" evidence="6">
    <location>
        <begin position="153"/>
        <end position="155"/>
    </location>
    <ligand>
        <name>NAD(+)</name>
        <dbReference type="ChEBI" id="CHEBI:57540"/>
        <note>ligand shared between two adjacent protomers</note>
    </ligand>
</feature>
<feature type="binding site" evidence="6">
    <location>
        <position position="228"/>
    </location>
    <ligand>
        <name>glycine</name>
        <dbReference type="ChEBI" id="CHEBI:57305"/>
    </ligand>
</feature>
<keyword evidence="5 6" id="KW-0520">NAD</keyword>
<dbReference type="AlphaFoldDB" id="N0BBL0"/>
<comment type="cofactor">
    <cofactor evidence="6">
        <name>Fe(2+)</name>
        <dbReference type="ChEBI" id="CHEBI:29033"/>
    </cofactor>
</comment>
<dbReference type="InterPro" id="IPR036188">
    <property type="entry name" value="FAD/NAD-bd_sf"/>
</dbReference>
<gene>
    <name evidence="6" type="primary">thi4</name>
    <name evidence="7" type="ORF">Asulf_00980</name>
</gene>
<dbReference type="eggNOG" id="arCOG00574">
    <property type="taxonomic scope" value="Archaea"/>
</dbReference>
<feature type="binding site" description="in other chain" evidence="6">
    <location>
        <position position="37"/>
    </location>
    <ligand>
        <name>NAD(+)</name>
        <dbReference type="ChEBI" id="CHEBI:57540"/>
        <note>ligand shared between two adjacent protomers</note>
    </ligand>
</feature>
<feature type="binding site" description="in other chain" evidence="6">
    <location>
        <position position="218"/>
    </location>
    <ligand>
        <name>NAD(+)</name>
        <dbReference type="ChEBI" id="CHEBI:57540"/>
        <note>ligand shared between two adjacent protomers</note>
    </ligand>
</feature>
<dbReference type="GO" id="GO:0009229">
    <property type="term" value="P:thiamine diphosphate biosynthetic process"/>
    <property type="evidence" value="ECO:0007669"/>
    <property type="project" value="UniProtKB-UniRule"/>
</dbReference>
<keyword evidence="1 6" id="KW-0808">Transferase</keyword>
<reference evidence="7 8" key="1">
    <citation type="journal article" date="2013" name="Genome Announc.">
        <title>Complete Genome Sequence of the Thermophilic and Facultatively Chemolithoautotrophic Sulfate Reducer Archaeoglobus sulfaticallidus Strain PM70-1T.</title>
        <authorList>
            <person name="Stokke R."/>
            <person name="Hocking W.P."/>
            <person name="Steinsbu B.O."/>
            <person name="Steen I.H."/>
        </authorList>
    </citation>
    <scope>NUCLEOTIDE SEQUENCE [LARGE SCALE GENOMIC DNA]</scope>
    <source>
        <strain evidence="7">PM70-1</strain>
    </source>
</reference>